<dbReference type="EMBL" id="JAAXPC010000007">
    <property type="protein sequence ID" value="NKY02659.1"/>
    <property type="molecule type" value="Genomic_DNA"/>
</dbReference>
<dbReference type="Pfam" id="PF06305">
    <property type="entry name" value="LapA_dom"/>
    <property type="match status" value="1"/>
</dbReference>
<dbReference type="RefSeq" id="WP_006371327.1">
    <property type="nucleotide sequence ID" value="NZ_CP085887.1"/>
</dbReference>
<dbReference type="GeneID" id="90159063"/>
<evidence type="ECO:0000313" key="8">
    <source>
        <dbReference type="EMBL" id="NKY02659.1"/>
    </source>
</evidence>
<dbReference type="InterPro" id="IPR010445">
    <property type="entry name" value="LapA_dom"/>
</dbReference>
<dbReference type="OMA" id="WHWTLPL"/>
<keyword evidence="1" id="KW-1003">Cell membrane</keyword>
<dbReference type="Proteomes" id="UP000563898">
    <property type="component" value="Unassembled WGS sequence"/>
</dbReference>
<comment type="caution">
    <text evidence="8">The sequence shown here is derived from an EMBL/GenBank/DDBJ whole genome shotgun (WGS) entry which is preliminary data.</text>
</comment>
<dbReference type="AlphaFoldDB" id="A0A846WMT1"/>
<keyword evidence="3 6" id="KW-1133">Transmembrane helix</keyword>
<protein>
    <submittedName>
        <fullName evidence="8">LapA family protein</fullName>
    </submittedName>
</protein>
<keyword evidence="2 6" id="KW-0812">Transmembrane</keyword>
<evidence type="ECO:0000313" key="9">
    <source>
        <dbReference type="Proteomes" id="UP000563898"/>
    </source>
</evidence>
<feature type="region of interest" description="Disordered" evidence="5">
    <location>
        <begin position="1"/>
        <end position="27"/>
    </location>
</feature>
<feature type="domain" description="Lipopolysaccharide assembly protein A" evidence="7">
    <location>
        <begin position="73"/>
        <end position="121"/>
    </location>
</feature>
<name>A0A846WMT1_9ACTN</name>
<evidence type="ECO:0000256" key="1">
    <source>
        <dbReference type="ARBA" id="ARBA00022475"/>
    </source>
</evidence>
<evidence type="ECO:0000259" key="7">
    <source>
        <dbReference type="Pfam" id="PF06305"/>
    </source>
</evidence>
<sequence>MSTPDSSSERPATDSSTRARNPAPLDDSHVAAQTAIDDVKHTRTRATFIGWVVGAIITILLLIFILANLGSQQINFLFAKVNLPVGVSLLIAAIAGALITAMIGGARTFQLNRALKKARKAN</sequence>
<feature type="transmembrane region" description="Helical" evidence="6">
    <location>
        <begin position="87"/>
        <end position="109"/>
    </location>
</feature>
<dbReference type="GO" id="GO:0005886">
    <property type="term" value="C:plasma membrane"/>
    <property type="evidence" value="ECO:0007669"/>
    <property type="project" value="InterPro"/>
</dbReference>
<organism evidence="8 9">
    <name type="scientific">Gordonia polyisoprenivorans</name>
    <dbReference type="NCBI Taxonomy" id="84595"/>
    <lineage>
        <taxon>Bacteria</taxon>
        <taxon>Bacillati</taxon>
        <taxon>Actinomycetota</taxon>
        <taxon>Actinomycetes</taxon>
        <taxon>Mycobacteriales</taxon>
        <taxon>Gordoniaceae</taxon>
        <taxon>Gordonia</taxon>
    </lineage>
</organism>
<evidence type="ECO:0000256" key="3">
    <source>
        <dbReference type="ARBA" id="ARBA00022989"/>
    </source>
</evidence>
<feature type="transmembrane region" description="Helical" evidence="6">
    <location>
        <begin position="48"/>
        <end position="67"/>
    </location>
</feature>
<evidence type="ECO:0000256" key="4">
    <source>
        <dbReference type="ARBA" id="ARBA00023136"/>
    </source>
</evidence>
<reference evidence="8 9" key="1">
    <citation type="submission" date="2020-04" db="EMBL/GenBank/DDBJ databases">
        <title>MicrobeNet Type strains.</title>
        <authorList>
            <person name="Nicholson A.C."/>
        </authorList>
    </citation>
    <scope>NUCLEOTIDE SEQUENCE [LARGE SCALE GENOMIC DNA]</scope>
    <source>
        <strain evidence="8 9">ATCC BAA-14</strain>
    </source>
</reference>
<evidence type="ECO:0000256" key="6">
    <source>
        <dbReference type="SAM" id="Phobius"/>
    </source>
</evidence>
<evidence type="ECO:0000256" key="2">
    <source>
        <dbReference type="ARBA" id="ARBA00022692"/>
    </source>
</evidence>
<proteinExistence type="predicted"/>
<keyword evidence="4 6" id="KW-0472">Membrane</keyword>
<gene>
    <name evidence="8" type="ORF">HGA05_13860</name>
</gene>
<accession>A0A846WMT1</accession>
<evidence type="ECO:0000256" key="5">
    <source>
        <dbReference type="SAM" id="MobiDB-lite"/>
    </source>
</evidence>